<proteinExistence type="predicted"/>
<dbReference type="EMBL" id="JAVRQU010000004">
    <property type="protein sequence ID" value="KAK5704306.1"/>
    <property type="molecule type" value="Genomic_DNA"/>
</dbReference>
<name>A0AAN7ZPW2_9PEZI</name>
<dbReference type="AlphaFoldDB" id="A0AAN7ZPW2"/>
<accession>A0AAN7ZPW2</accession>
<reference evidence="1" key="1">
    <citation type="submission" date="2023-08" db="EMBL/GenBank/DDBJ databases">
        <title>Black Yeasts Isolated from many extreme environments.</title>
        <authorList>
            <person name="Coleine C."/>
            <person name="Stajich J.E."/>
            <person name="Selbmann L."/>
        </authorList>
    </citation>
    <scope>NUCLEOTIDE SEQUENCE</scope>
    <source>
        <strain evidence="1">CCFEE 5810</strain>
    </source>
</reference>
<sequence>MQLSEPLGSDNNIDGSCYVHVYRSADLRFIVGQTTGTPSVVLASPTAIFGDAGGNSPSDYDDHSATVEIPFAIEIYGVSSSSIVVSINGFVGLTNDPGVDFDNVPLPQPSNQNVQGLPNTAVCPFWDDLYVYANTPQGVYYEVDGAAPSRNISFEWYTSHYGDRTQYYHFIATFEEANPGMTTFTYYEISDHGSSATVGMQSIQAGQSTQYSYNNGGITPGLELTYDGVSNAFEVSNSVSCV</sequence>
<evidence type="ECO:0000313" key="2">
    <source>
        <dbReference type="Proteomes" id="UP001310594"/>
    </source>
</evidence>
<protein>
    <submittedName>
        <fullName evidence="1">Uncharacterized protein</fullName>
    </submittedName>
</protein>
<evidence type="ECO:0000313" key="1">
    <source>
        <dbReference type="EMBL" id="KAK5704306.1"/>
    </source>
</evidence>
<comment type="caution">
    <text evidence="1">The sequence shown here is derived from an EMBL/GenBank/DDBJ whole genome shotgun (WGS) entry which is preliminary data.</text>
</comment>
<dbReference type="Proteomes" id="UP001310594">
    <property type="component" value="Unassembled WGS sequence"/>
</dbReference>
<gene>
    <name evidence="1" type="ORF">LTR97_003322</name>
</gene>
<organism evidence="1 2">
    <name type="scientific">Elasticomyces elasticus</name>
    <dbReference type="NCBI Taxonomy" id="574655"/>
    <lineage>
        <taxon>Eukaryota</taxon>
        <taxon>Fungi</taxon>
        <taxon>Dikarya</taxon>
        <taxon>Ascomycota</taxon>
        <taxon>Pezizomycotina</taxon>
        <taxon>Dothideomycetes</taxon>
        <taxon>Dothideomycetidae</taxon>
        <taxon>Mycosphaerellales</taxon>
        <taxon>Teratosphaeriaceae</taxon>
        <taxon>Elasticomyces</taxon>
    </lineage>
</organism>